<reference evidence="2" key="1">
    <citation type="journal article" date="2011" name="Science">
        <title>The plant cell wall-decomposing machinery underlies the functional diversity of forest fungi.</title>
        <authorList>
            <person name="Eastwood D.C."/>
            <person name="Floudas D."/>
            <person name="Binder M."/>
            <person name="Majcherczyk A."/>
            <person name="Schneider P."/>
            <person name="Aerts A."/>
            <person name="Asiegbu F.O."/>
            <person name="Baker S.E."/>
            <person name="Barry K."/>
            <person name="Bendiksby M."/>
            <person name="Blumentritt M."/>
            <person name="Coutinho P.M."/>
            <person name="Cullen D."/>
            <person name="de Vries R.P."/>
            <person name="Gathman A."/>
            <person name="Goodell B."/>
            <person name="Henrissat B."/>
            <person name="Ihrmark K."/>
            <person name="Kauserud H."/>
            <person name="Kohler A."/>
            <person name="LaButti K."/>
            <person name="Lapidus A."/>
            <person name="Lavin J.L."/>
            <person name="Lee Y.-H."/>
            <person name="Lindquist E."/>
            <person name="Lilly W."/>
            <person name="Lucas S."/>
            <person name="Morin E."/>
            <person name="Murat C."/>
            <person name="Oguiza J.A."/>
            <person name="Park J."/>
            <person name="Pisabarro A.G."/>
            <person name="Riley R."/>
            <person name="Rosling A."/>
            <person name="Salamov A."/>
            <person name="Schmidt O."/>
            <person name="Schmutz J."/>
            <person name="Skrede I."/>
            <person name="Stenlid J."/>
            <person name="Wiebenga A."/>
            <person name="Xie X."/>
            <person name="Kuees U."/>
            <person name="Hibbett D.S."/>
            <person name="Hoffmeister D."/>
            <person name="Hoegberg N."/>
            <person name="Martin F."/>
            <person name="Grigoriev I.V."/>
            <person name="Watkinson S.C."/>
        </authorList>
    </citation>
    <scope>NUCLEOTIDE SEQUENCE [LARGE SCALE GENOMIC DNA]</scope>
    <source>
        <strain evidence="2">strain S7.3</strain>
    </source>
</reference>
<name>F8PT09_SERL3</name>
<accession>F8PT09</accession>
<dbReference type="InterPro" id="IPR041078">
    <property type="entry name" value="Plavaka"/>
</dbReference>
<keyword evidence="2" id="KW-1185">Reference proteome</keyword>
<evidence type="ECO:0000313" key="1">
    <source>
        <dbReference type="EMBL" id="EGO01384.1"/>
    </source>
</evidence>
<dbReference type="AlphaFoldDB" id="F8PT09"/>
<dbReference type="OrthoDB" id="2418900at2759"/>
<proteinExistence type="predicted"/>
<feature type="non-terminal residue" evidence="1">
    <location>
        <position position="1"/>
    </location>
</feature>
<dbReference type="HOGENOM" id="CLU_006344_8_2_1"/>
<dbReference type="Proteomes" id="UP000008063">
    <property type="component" value="Unassembled WGS sequence"/>
</dbReference>
<dbReference type="InParanoid" id="F8PT09"/>
<protein>
    <submittedName>
        <fullName evidence="1">Uncharacterized protein</fullName>
    </submittedName>
</protein>
<sequence>QLPIGSTIVGVVGASDKSTVTQGTGGIDMHPTFSTLANISLDVPMKATTHSWLRTAFLPIPTFLDCHTEYQSILLDCMAASTGIWMADPNGVARQVYTPLIAWVADLPEQQMIAC</sequence>
<organism evidence="2">
    <name type="scientific">Serpula lacrymans var. lacrymans (strain S7.3)</name>
    <name type="common">Dry rot fungus</name>
    <dbReference type="NCBI Taxonomy" id="936435"/>
    <lineage>
        <taxon>Eukaryota</taxon>
        <taxon>Fungi</taxon>
        <taxon>Dikarya</taxon>
        <taxon>Basidiomycota</taxon>
        <taxon>Agaricomycotina</taxon>
        <taxon>Agaricomycetes</taxon>
        <taxon>Agaricomycetidae</taxon>
        <taxon>Boletales</taxon>
        <taxon>Coniophorineae</taxon>
        <taxon>Serpulaceae</taxon>
        <taxon>Serpula</taxon>
    </lineage>
</organism>
<dbReference type="EMBL" id="GL945478">
    <property type="protein sequence ID" value="EGO01384.1"/>
    <property type="molecule type" value="Genomic_DNA"/>
</dbReference>
<dbReference type="Pfam" id="PF18759">
    <property type="entry name" value="Plavaka"/>
    <property type="match status" value="1"/>
</dbReference>
<gene>
    <name evidence="1" type="ORF">SERLA73DRAFT_38082</name>
</gene>
<evidence type="ECO:0000313" key="2">
    <source>
        <dbReference type="Proteomes" id="UP000008063"/>
    </source>
</evidence>
<feature type="non-terminal residue" evidence="1">
    <location>
        <position position="115"/>
    </location>
</feature>